<feature type="transmembrane region" description="Helical" evidence="1">
    <location>
        <begin position="184"/>
        <end position="210"/>
    </location>
</feature>
<proteinExistence type="predicted"/>
<dbReference type="Pfam" id="PF03929">
    <property type="entry name" value="PepSY_TM"/>
    <property type="match status" value="1"/>
</dbReference>
<feature type="transmembrane region" description="Helical" evidence="1">
    <location>
        <begin position="141"/>
        <end position="163"/>
    </location>
</feature>
<evidence type="ECO:0000256" key="1">
    <source>
        <dbReference type="SAM" id="Phobius"/>
    </source>
</evidence>
<evidence type="ECO:0000313" key="2">
    <source>
        <dbReference type="EMBL" id="NCD71849.1"/>
    </source>
</evidence>
<comment type="caution">
    <text evidence="2">The sequence shown here is derived from an EMBL/GenBank/DDBJ whole genome shotgun (WGS) entry which is preliminary data.</text>
</comment>
<gene>
    <name evidence="2" type="ORF">GSY63_20975</name>
</gene>
<keyword evidence="1" id="KW-0472">Membrane</keyword>
<accession>A0A965ZKX1</accession>
<reference evidence="2" key="1">
    <citation type="submission" date="2020-01" db="EMBL/GenBank/DDBJ databases">
        <authorList>
            <person name="Seo Y.L."/>
        </authorList>
    </citation>
    <scope>NUCLEOTIDE SEQUENCE</scope>
    <source>
        <strain evidence="2">R11</strain>
    </source>
</reference>
<feature type="transmembrane region" description="Helical" evidence="1">
    <location>
        <begin position="12"/>
        <end position="35"/>
    </location>
</feature>
<dbReference type="InterPro" id="IPR005625">
    <property type="entry name" value="PepSY-ass_TM"/>
</dbReference>
<dbReference type="EMBL" id="WWEO01000045">
    <property type="protein sequence ID" value="NCD71849.1"/>
    <property type="molecule type" value="Genomic_DNA"/>
</dbReference>
<dbReference type="AlphaFoldDB" id="A0A965ZKX1"/>
<dbReference type="RefSeq" id="WP_166587825.1">
    <property type="nucleotide sequence ID" value="NZ_WWEO01000045.1"/>
</dbReference>
<sequence length="376" mass="42281">MKTFKNITGWLHLWLGLAAGIILIIVALTGSLLTFEDELEPLIFHKTQVVKVSGTRIPVDSLVQIANSVFPDKKLSRLIIPQEAERSVEARIGAKGEKGIKVVYIDPYTGKVLGKGPYDKQFFQQVRSLHRYLLMGKQGKIVTGISCAICLFLVISGLIIWWPANKAAMKQRFKIKWNASGKRLTWDLHAVSGFYMSIVLLFITFTGFVWSYDWVEDMLFKVIDGKVEKAEKVKNKEKTKVVNDGVYQLMYNEINTIYPYNGSVAFAMPAKPALATTVQKEPEESRIRQVDAAFFDSHTGGLIKKLPYSEVSTGTKVRRMILPIHTGSLLGWPTKLLYLLVSLFTASLPITGMLIWLGKRKKTKKKTKKSPRVAVA</sequence>
<evidence type="ECO:0000313" key="3">
    <source>
        <dbReference type="Proteomes" id="UP000638732"/>
    </source>
</evidence>
<keyword evidence="1" id="KW-1133">Transmembrane helix</keyword>
<dbReference type="Proteomes" id="UP000638732">
    <property type="component" value="Unassembled WGS sequence"/>
</dbReference>
<keyword evidence="3" id="KW-1185">Reference proteome</keyword>
<keyword evidence="1" id="KW-0812">Transmembrane</keyword>
<reference evidence="2" key="2">
    <citation type="submission" date="2020-10" db="EMBL/GenBank/DDBJ databases">
        <title>Mucilaginibacter sp. nov., isolated from soil.</title>
        <authorList>
            <person name="Jeon C.O."/>
        </authorList>
    </citation>
    <scope>NUCLEOTIDE SEQUENCE</scope>
    <source>
        <strain evidence="2">R11</strain>
    </source>
</reference>
<organism evidence="2 3">
    <name type="scientific">Mucilaginibacter agri</name>
    <dbReference type="NCBI Taxonomy" id="2695265"/>
    <lineage>
        <taxon>Bacteria</taxon>
        <taxon>Pseudomonadati</taxon>
        <taxon>Bacteroidota</taxon>
        <taxon>Sphingobacteriia</taxon>
        <taxon>Sphingobacteriales</taxon>
        <taxon>Sphingobacteriaceae</taxon>
        <taxon>Mucilaginibacter</taxon>
    </lineage>
</organism>
<dbReference type="PANTHER" id="PTHR34219">
    <property type="entry name" value="IRON-REGULATED INNER MEMBRANE PROTEIN-RELATED"/>
    <property type="match status" value="1"/>
</dbReference>
<dbReference type="PANTHER" id="PTHR34219:SF3">
    <property type="entry name" value="BLL7967 PROTEIN"/>
    <property type="match status" value="1"/>
</dbReference>
<protein>
    <submittedName>
        <fullName evidence="2">PepSY domain-containing protein</fullName>
    </submittedName>
</protein>
<name>A0A965ZKX1_9SPHI</name>
<feature type="transmembrane region" description="Helical" evidence="1">
    <location>
        <begin position="336"/>
        <end position="358"/>
    </location>
</feature>